<name>A0AAU7ZHB5_9BACT</name>
<feature type="transmembrane region" description="Helical" evidence="1">
    <location>
        <begin position="21"/>
        <end position="41"/>
    </location>
</feature>
<reference evidence="2" key="1">
    <citation type="submission" date="2023-08" db="EMBL/GenBank/DDBJ databases">
        <authorList>
            <person name="Messyasz A."/>
            <person name="Mannisto M.K."/>
            <person name="Kerkhof L.J."/>
            <person name="Haggblom M."/>
        </authorList>
    </citation>
    <scope>NUCLEOTIDE SEQUENCE</scope>
    <source>
        <strain evidence="2">M8UP23</strain>
    </source>
</reference>
<dbReference type="AlphaFoldDB" id="A0AAU7ZHB5"/>
<keyword evidence="1" id="KW-0472">Membrane</keyword>
<proteinExistence type="predicted"/>
<dbReference type="KEGG" id="temp:RBB75_08990"/>
<organism evidence="2">
    <name type="scientific">Tunturiibacter empetritectus</name>
    <dbReference type="NCBI Taxonomy" id="3069691"/>
    <lineage>
        <taxon>Bacteria</taxon>
        <taxon>Pseudomonadati</taxon>
        <taxon>Acidobacteriota</taxon>
        <taxon>Terriglobia</taxon>
        <taxon>Terriglobales</taxon>
        <taxon>Acidobacteriaceae</taxon>
        <taxon>Tunturiibacter</taxon>
    </lineage>
</organism>
<sequence length="89" mass="9284">MSEPTESPVKRFRRNLGLKMVAVGAVGLTLFFGLCQLGFYLGRNVHDGAPSGIDTLGGFGFLLSAILFLVGILVAIVEAISNSVGNGKS</sequence>
<dbReference type="EMBL" id="CP132932">
    <property type="protein sequence ID" value="XCB28444.1"/>
    <property type="molecule type" value="Genomic_DNA"/>
</dbReference>
<evidence type="ECO:0000256" key="1">
    <source>
        <dbReference type="SAM" id="Phobius"/>
    </source>
</evidence>
<gene>
    <name evidence="2" type="ORF">RBB75_08990</name>
</gene>
<reference evidence="2" key="2">
    <citation type="journal article" date="2024" name="Environ. Microbiol.">
        <title>Genome analysis and description of Tunturibacter gen. nov. expands the diversity of Terriglobia in tundra soils.</title>
        <authorList>
            <person name="Messyasz A."/>
            <person name="Mannisto M.K."/>
            <person name="Kerkhof L.J."/>
            <person name="Haggblom M.M."/>
        </authorList>
    </citation>
    <scope>NUCLEOTIDE SEQUENCE</scope>
    <source>
        <strain evidence="2">M8UP23</strain>
    </source>
</reference>
<evidence type="ECO:0000313" key="2">
    <source>
        <dbReference type="EMBL" id="XCB28444.1"/>
    </source>
</evidence>
<feature type="transmembrane region" description="Helical" evidence="1">
    <location>
        <begin position="61"/>
        <end position="80"/>
    </location>
</feature>
<dbReference type="RefSeq" id="WP_353070242.1">
    <property type="nucleotide sequence ID" value="NZ_CP132932.1"/>
</dbReference>
<protein>
    <submittedName>
        <fullName evidence="2">Uncharacterized protein</fullName>
    </submittedName>
</protein>
<keyword evidence="1" id="KW-0812">Transmembrane</keyword>
<keyword evidence="1" id="KW-1133">Transmembrane helix</keyword>
<accession>A0AAU7ZHB5</accession>